<dbReference type="EMBL" id="BBZA01000038">
    <property type="protein sequence ID" value="GAP62282.1"/>
    <property type="molecule type" value="Genomic_DNA"/>
</dbReference>
<keyword evidence="1" id="KW-0812">Transmembrane</keyword>
<organism evidence="3 5">
    <name type="scientific">Ardenticatena maritima</name>
    <dbReference type="NCBI Taxonomy" id="872965"/>
    <lineage>
        <taxon>Bacteria</taxon>
        <taxon>Bacillati</taxon>
        <taxon>Chloroflexota</taxon>
        <taxon>Ardenticatenia</taxon>
        <taxon>Ardenticatenales</taxon>
        <taxon>Ardenticatenaceae</taxon>
        <taxon>Ardenticatena</taxon>
    </lineage>
</organism>
<dbReference type="InParanoid" id="A0A0M8K7F9"/>
<feature type="domain" description="VanZ-like" evidence="2">
    <location>
        <begin position="10"/>
        <end position="113"/>
    </location>
</feature>
<evidence type="ECO:0000256" key="1">
    <source>
        <dbReference type="SAM" id="Phobius"/>
    </source>
</evidence>
<evidence type="ECO:0000259" key="2">
    <source>
        <dbReference type="Pfam" id="PF04892"/>
    </source>
</evidence>
<sequence length="126" mass="14355">MNRVRTWGPVLAWMGVIFYLSSQSSVPVHAPGWLDAVDDYVAHVLVYAVLGWLTFRAWRAEGLTFQQAAWATFLLCVAYGVSDEWHQSFVPNRTPSVLDLLADALGVGVALFVHYRKQKRMWQGEW</sequence>
<dbReference type="AlphaFoldDB" id="A0A0M8K7F9"/>
<protein>
    <recommendedName>
        <fullName evidence="2">VanZ-like domain-containing protein</fullName>
    </recommendedName>
</protein>
<evidence type="ECO:0000313" key="4">
    <source>
        <dbReference type="EMBL" id="KPL86441.1"/>
    </source>
</evidence>
<evidence type="ECO:0000313" key="3">
    <source>
        <dbReference type="EMBL" id="GAP62282.1"/>
    </source>
</evidence>
<feature type="transmembrane region" description="Helical" evidence="1">
    <location>
        <begin position="65"/>
        <end position="82"/>
    </location>
</feature>
<keyword evidence="1" id="KW-0472">Membrane</keyword>
<dbReference type="Proteomes" id="UP000037784">
    <property type="component" value="Unassembled WGS sequence"/>
</dbReference>
<dbReference type="OrthoDB" id="166705at2"/>
<feature type="transmembrane region" description="Helical" evidence="1">
    <location>
        <begin position="40"/>
        <end position="58"/>
    </location>
</feature>
<gene>
    <name evidence="3" type="ORF">ARMA_0705</name>
    <name evidence="4" type="ORF">SE16_14210</name>
</gene>
<feature type="transmembrane region" description="Helical" evidence="1">
    <location>
        <begin position="94"/>
        <end position="113"/>
    </location>
</feature>
<dbReference type="RefSeq" id="WP_054492221.1">
    <property type="nucleotide sequence ID" value="NZ_BBZA01000038.1"/>
</dbReference>
<dbReference type="STRING" id="872965.SE16_14210"/>
<dbReference type="InterPro" id="IPR006976">
    <property type="entry name" value="VanZ-like"/>
</dbReference>
<reference evidence="5" key="3">
    <citation type="submission" date="2015-08" db="EMBL/GenBank/DDBJ databases">
        <title>Draft Genome Sequence of a Heterotrophic Facultative Anaerobic Bacterium Ardenticatena maritima Strain 110S.</title>
        <authorList>
            <person name="Kawaichi S."/>
            <person name="Yoshida T."/>
            <person name="Sako Y."/>
            <person name="Nakamura R."/>
        </authorList>
    </citation>
    <scope>NUCLEOTIDE SEQUENCE [LARGE SCALE GENOMIC DNA]</scope>
    <source>
        <strain evidence="5">110S</strain>
    </source>
</reference>
<reference evidence="4 6" key="2">
    <citation type="submission" date="2015-07" db="EMBL/GenBank/DDBJ databases">
        <title>Whole genome sequence of Ardenticatena maritima DSM 23922.</title>
        <authorList>
            <person name="Hemp J."/>
            <person name="Ward L.M."/>
            <person name="Pace L.A."/>
            <person name="Fischer W.W."/>
        </authorList>
    </citation>
    <scope>NUCLEOTIDE SEQUENCE [LARGE SCALE GENOMIC DNA]</scope>
    <source>
        <strain evidence="4 6">110S</strain>
    </source>
</reference>
<dbReference type="Pfam" id="PF04892">
    <property type="entry name" value="VanZ"/>
    <property type="match status" value="1"/>
</dbReference>
<dbReference type="NCBIfam" id="NF037970">
    <property type="entry name" value="vanZ_1"/>
    <property type="match status" value="1"/>
</dbReference>
<keyword evidence="1" id="KW-1133">Transmembrane helix</keyword>
<comment type="caution">
    <text evidence="3">The sequence shown here is derived from an EMBL/GenBank/DDBJ whole genome shotgun (WGS) entry which is preliminary data.</text>
</comment>
<dbReference type="Proteomes" id="UP000050502">
    <property type="component" value="Unassembled WGS sequence"/>
</dbReference>
<evidence type="ECO:0000313" key="5">
    <source>
        <dbReference type="Proteomes" id="UP000037784"/>
    </source>
</evidence>
<accession>A0A0M8K7F9</accession>
<dbReference type="PANTHER" id="PTHR28008">
    <property type="entry name" value="DOMAIN PROTEIN, PUTATIVE (AFU_ORTHOLOGUE AFUA_3G10980)-RELATED"/>
    <property type="match status" value="1"/>
</dbReference>
<dbReference type="EMBL" id="LGKN01000009">
    <property type="protein sequence ID" value="KPL86441.1"/>
    <property type="molecule type" value="Genomic_DNA"/>
</dbReference>
<reference evidence="3 5" key="1">
    <citation type="journal article" date="2015" name="Genome Announc.">
        <title>Draft Genome Sequence of a Heterotrophic Facultative Anaerobic Thermophilic Bacterium, Ardenticatena maritima Strain 110ST.</title>
        <authorList>
            <person name="Kawaichi S."/>
            <person name="Yoshida T."/>
            <person name="Sako Y."/>
            <person name="Nakamura R."/>
        </authorList>
    </citation>
    <scope>NUCLEOTIDE SEQUENCE [LARGE SCALE GENOMIC DNA]</scope>
    <source>
        <strain evidence="3 5">110S</strain>
    </source>
</reference>
<name>A0A0M8K7F9_9CHLR</name>
<dbReference type="PANTHER" id="PTHR28008:SF1">
    <property type="entry name" value="DOMAIN PROTEIN, PUTATIVE (AFU_ORTHOLOGUE AFUA_3G10980)-RELATED"/>
    <property type="match status" value="1"/>
</dbReference>
<proteinExistence type="predicted"/>
<keyword evidence="5" id="KW-1185">Reference proteome</keyword>
<evidence type="ECO:0000313" key="6">
    <source>
        <dbReference type="Proteomes" id="UP000050502"/>
    </source>
</evidence>